<protein>
    <submittedName>
        <fullName evidence="1">Uncharacterized protein</fullName>
    </submittedName>
</protein>
<proteinExistence type="predicted"/>
<name>A0A158E8B7_9BURK</name>
<sequence length="176" mass="19325">MKGQFPASLRAGVTFDCTLKLNRYQAPDWALSVLLRGPAAIDISSQADGQDHHLVADAATTAEWIAGDYVYAIHAINGGTVLEIEGGQIAILPSLAAIAPGTDVRTHAQIALANIEAVLAKRSTQDQERYTINNRELWRTPLGDLLKLRDYYRAEVRREKQAQRGALFGRQVKAVF</sequence>
<dbReference type="RefSeq" id="WP_061138677.1">
    <property type="nucleotide sequence ID" value="NZ_FCNX02000029.1"/>
</dbReference>
<dbReference type="AlphaFoldDB" id="A0A158E8B7"/>
<keyword evidence="2" id="KW-1185">Reference proteome</keyword>
<dbReference type="EMBL" id="FCNX02000029">
    <property type="protein sequence ID" value="SAL03141.1"/>
    <property type="molecule type" value="Genomic_DNA"/>
</dbReference>
<evidence type="ECO:0000313" key="2">
    <source>
        <dbReference type="Proteomes" id="UP000054903"/>
    </source>
</evidence>
<comment type="caution">
    <text evidence="1">The sequence shown here is derived from an EMBL/GenBank/DDBJ whole genome shotgun (WGS) entry which is preliminary data.</text>
</comment>
<dbReference type="Proteomes" id="UP000054903">
    <property type="component" value="Unassembled WGS sequence"/>
</dbReference>
<dbReference type="OrthoDB" id="7775497at2"/>
<accession>A0A158E8B7</accession>
<dbReference type="STRING" id="1777138.AWB77_06718"/>
<reference evidence="1" key="1">
    <citation type="submission" date="2016-01" db="EMBL/GenBank/DDBJ databases">
        <authorList>
            <person name="Peeters C."/>
        </authorList>
    </citation>
    <scope>NUCLEOTIDE SEQUENCE</scope>
    <source>
        <strain evidence="1">LMG 29320</strain>
    </source>
</reference>
<organism evidence="1 2">
    <name type="scientific">Caballeronia fortuita</name>
    <dbReference type="NCBI Taxonomy" id="1777138"/>
    <lineage>
        <taxon>Bacteria</taxon>
        <taxon>Pseudomonadati</taxon>
        <taxon>Pseudomonadota</taxon>
        <taxon>Betaproteobacteria</taxon>
        <taxon>Burkholderiales</taxon>
        <taxon>Burkholderiaceae</taxon>
        <taxon>Caballeronia</taxon>
    </lineage>
</organism>
<gene>
    <name evidence="1" type="ORF">AWB77_06718</name>
</gene>
<evidence type="ECO:0000313" key="1">
    <source>
        <dbReference type="EMBL" id="SAL03141.1"/>
    </source>
</evidence>